<feature type="non-terminal residue" evidence="2">
    <location>
        <position position="1"/>
    </location>
</feature>
<dbReference type="GO" id="GO:0007288">
    <property type="term" value="P:sperm axoneme assembly"/>
    <property type="evidence" value="ECO:0007669"/>
    <property type="project" value="TreeGrafter"/>
</dbReference>
<dbReference type="Pfam" id="PF26579">
    <property type="entry name" value="Ig_CFAP47"/>
    <property type="match status" value="1"/>
</dbReference>
<dbReference type="EMBL" id="MCFN01000010">
    <property type="protein sequence ID" value="OXB68708.1"/>
    <property type="molecule type" value="Genomic_DNA"/>
</dbReference>
<protein>
    <recommendedName>
        <fullName evidence="1">CFAP47-like immunoglobulin-like domain-containing protein</fullName>
    </recommendedName>
</protein>
<organism evidence="2 3">
    <name type="scientific">Callipepla squamata</name>
    <name type="common">Scaled quail</name>
    <dbReference type="NCBI Taxonomy" id="9009"/>
    <lineage>
        <taxon>Eukaryota</taxon>
        <taxon>Metazoa</taxon>
        <taxon>Chordata</taxon>
        <taxon>Craniata</taxon>
        <taxon>Vertebrata</taxon>
        <taxon>Euteleostomi</taxon>
        <taxon>Archelosauria</taxon>
        <taxon>Archosauria</taxon>
        <taxon>Dinosauria</taxon>
        <taxon>Saurischia</taxon>
        <taxon>Theropoda</taxon>
        <taxon>Coelurosauria</taxon>
        <taxon>Aves</taxon>
        <taxon>Neognathae</taxon>
        <taxon>Galloanserae</taxon>
        <taxon>Galliformes</taxon>
        <taxon>Odontophoridae</taxon>
        <taxon>Callipepla</taxon>
    </lineage>
</organism>
<gene>
    <name evidence="2" type="ORF">ASZ78_010300</name>
</gene>
<proteinExistence type="predicted"/>
<sequence length="317" mass="35611">NRLAPKEKLRIPVLFMPDTMKMYEAVMVIHVMRENGENWPYEDFAELNEDLKSVSVSEDGGIQEILWSYPIHGIPEAPHQKLVPAMVRCQARERIEKKVEVRLTGVVPGVTAMSTTKNSEKIKGNKPSNIQEVVQVTDGFSATAEFQYELQYQSDEIKSQIESLVGMHLIQREEDTESGTVTLIFNIVFAPNKPMRNEGTLVVQCTTGGVWKFPLLFIATEPEVDDVINIEAIGLNKESIVDFKLTSQTRYPEPFTAYFLAGSDPDFVVLPQAGELLPVGTVGTHLTVGFKPRMYGKKHKATLVIQVNFPKYSTQIH</sequence>
<name>A0A226NMS6_CALSU</name>
<dbReference type="AlphaFoldDB" id="A0A226NMS6"/>
<dbReference type="Proteomes" id="UP000198323">
    <property type="component" value="Unassembled WGS sequence"/>
</dbReference>
<dbReference type="InterPro" id="IPR058952">
    <property type="entry name" value="Ig_CFAP47"/>
</dbReference>
<accession>A0A226NMS6</accession>
<feature type="domain" description="CFAP47-like immunoglobulin-like" evidence="1">
    <location>
        <begin position="76"/>
        <end position="220"/>
    </location>
</feature>
<dbReference type="PANTHER" id="PTHR45912:SF3">
    <property type="entry name" value="CILIA- AND FLAGELLA-ASSOCIATED PROTEIN 47"/>
    <property type="match status" value="1"/>
</dbReference>
<dbReference type="STRING" id="9009.A0A226NMS6"/>
<reference evidence="2 3" key="1">
    <citation type="submission" date="2016-07" db="EMBL/GenBank/DDBJ databases">
        <title>Disparate Historic Effective Population Sizes Predicted by Modern Levels of Genome Diversity for the Scaled Quail (Callipepla squamata) and the Northern Bobwhite (Colinus virginianus): Inferences from First and Second Generation Draft Genome Assemblies for Sympatric New World Quail.</title>
        <authorList>
            <person name="Oldeschulte D.L."/>
            <person name="Halley Y.A."/>
            <person name="Bhattarai E.K."/>
            <person name="Brashear W.A."/>
            <person name="Hill J."/>
            <person name="Metz R.P."/>
            <person name="Johnson C.D."/>
            <person name="Rollins D."/>
            <person name="Peterson M.J."/>
            <person name="Bickhart D.M."/>
            <person name="Decker J.E."/>
            <person name="Seabury C.M."/>
        </authorList>
    </citation>
    <scope>NUCLEOTIDE SEQUENCE [LARGE SCALE GENOMIC DNA]</scope>
    <source>
        <strain evidence="2 3">Texas</strain>
        <tissue evidence="2">Leg muscle</tissue>
    </source>
</reference>
<dbReference type="PANTHER" id="PTHR45912">
    <property type="entry name" value="CILIA- AND FLAGELLA-ASSOCIATED PROTEIN 47"/>
    <property type="match status" value="1"/>
</dbReference>
<evidence type="ECO:0000313" key="3">
    <source>
        <dbReference type="Proteomes" id="UP000198323"/>
    </source>
</evidence>
<evidence type="ECO:0000259" key="1">
    <source>
        <dbReference type="Pfam" id="PF26579"/>
    </source>
</evidence>
<dbReference type="GO" id="GO:0005929">
    <property type="term" value="C:cilium"/>
    <property type="evidence" value="ECO:0007669"/>
    <property type="project" value="TreeGrafter"/>
</dbReference>
<evidence type="ECO:0000313" key="2">
    <source>
        <dbReference type="EMBL" id="OXB68708.1"/>
    </source>
</evidence>
<comment type="caution">
    <text evidence="2">The sequence shown here is derived from an EMBL/GenBank/DDBJ whole genome shotgun (WGS) entry which is preliminary data.</text>
</comment>
<keyword evidence="3" id="KW-1185">Reference proteome</keyword>
<dbReference type="OrthoDB" id="10060824at2759"/>